<sequence length="399" mass="44533">MNGETNIELITGTSTSTVWTSDLEVASHHGSNRETNVPLLMRETSVSAASHPFYQDTADLLTAHNIQQDWSEHDIRTAFLDVQETSKPSNAIIQVASPAGNQFDPTLEYINGDISADFNYNYPNYGDSQQEFLAEPVVQIDWNTLASSALAPSIRQSHPTTSTSLQVVNLPTYRSPIIPIIAGILRTYPKMMLRKTTLPPFIHILACGQPDSDKESFPEPLAICMSIAHMFAAQTNESKTFLHRTIEAERRRFSNSKLAGRFHELCPGPFSTKDVEGSRLTWEDWIFSETRRRIACVCFLISLINFGASVAMKEFHDIPLPSNKALWAACSRSTWENEYDISRAKHKPLTGSRLENLEALCNAQNETKSGVSDHVRGLDEWNLGLDELGMLITMALTTV</sequence>
<feature type="non-terminal residue" evidence="1">
    <location>
        <position position="399"/>
    </location>
</feature>
<evidence type="ECO:0008006" key="3">
    <source>
        <dbReference type="Google" id="ProtNLM"/>
    </source>
</evidence>
<protein>
    <recommendedName>
        <fullName evidence="3">Transcription factor domain-containing protein</fullName>
    </recommendedName>
</protein>
<gene>
    <name evidence="1" type="ORF">B7463_g5533</name>
</gene>
<accession>A0A3E2HBP3</accession>
<organism evidence="1 2">
    <name type="scientific">Scytalidium lignicola</name>
    <name type="common">Hyphomycete</name>
    <dbReference type="NCBI Taxonomy" id="5539"/>
    <lineage>
        <taxon>Eukaryota</taxon>
        <taxon>Fungi</taxon>
        <taxon>Dikarya</taxon>
        <taxon>Ascomycota</taxon>
        <taxon>Pezizomycotina</taxon>
        <taxon>Leotiomycetes</taxon>
        <taxon>Leotiomycetes incertae sedis</taxon>
        <taxon>Scytalidium</taxon>
    </lineage>
</organism>
<proteinExistence type="predicted"/>
<reference evidence="1 2" key="1">
    <citation type="submission" date="2018-05" db="EMBL/GenBank/DDBJ databases">
        <title>Draft genome sequence of Scytalidium lignicola DSM 105466, a ubiquitous saprotrophic fungus.</title>
        <authorList>
            <person name="Buettner E."/>
            <person name="Gebauer A.M."/>
            <person name="Hofrichter M."/>
            <person name="Liers C."/>
            <person name="Kellner H."/>
        </authorList>
    </citation>
    <scope>NUCLEOTIDE SEQUENCE [LARGE SCALE GENOMIC DNA]</scope>
    <source>
        <strain evidence="1 2">DSM 105466</strain>
    </source>
</reference>
<evidence type="ECO:0000313" key="2">
    <source>
        <dbReference type="Proteomes" id="UP000258309"/>
    </source>
</evidence>
<dbReference type="Proteomes" id="UP000258309">
    <property type="component" value="Unassembled WGS sequence"/>
</dbReference>
<name>A0A3E2HBP3_SCYLI</name>
<dbReference type="STRING" id="5539.A0A3E2HBP3"/>
<feature type="non-terminal residue" evidence="1">
    <location>
        <position position="1"/>
    </location>
</feature>
<dbReference type="EMBL" id="NCSJ02000091">
    <property type="protein sequence ID" value="RFU30790.1"/>
    <property type="molecule type" value="Genomic_DNA"/>
</dbReference>
<comment type="caution">
    <text evidence="1">The sequence shown here is derived from an EMBL/GenBank/DDBJ whole genome shotgun (WGS) entry which is preliminary data.</text>
</comment>
<evidence type="ECO:0000313" key="1">
    <source>
        <dbReference type="EMBL" id="RFU30790.1"/>
    </source>
</evidence>
<dbReference type="OrthoDB" id="2441642at2759"/>
<dbReference type="AlphaFoldDB" id="A0A3E2HBP3"/>
<keyword evidence="2" id="KW-1185">Reference proteome</keyword>